<reference evidence="1" key="2">
    <citation type="submission" date="2022-06" db="UniProtKB">
        <authorList>
            <consortium name="EnsemblMetazoa"/>
        </authorList>
    </citation>
    <scope>IDENTIFICATION</scope>
    <source>
        <strain evidence="1">PS312</strain>
    </source>
</reference>
<sequence length="146" mass="16618">MGLLTITIRMRRVEDAAALVITGIRIQHQQNEFDLRVVYPDAPPNYDPINTNFGNRLRISTVDSRNLAYLQHILILLHAREDSFEVDYRFATISVSFDGRAFVAIAATLMNRAFMQGGMLRGCASIKSRRLAFNFNRIIVHLPIIV</sequence>
<dbReference type="Proteomes" id="UP000005239">
    <property type="component" value="Unassembled WGS sequence"/>
</dbReference>
<keyword evidence="2" id="KW-1185">Reference proteome</keyword>
<accession>A0A8R1YT27</accession>
<dbReference type="AlphaFoldDB" id="A0A2A6BLD1"/>
<organism evidence="1 2">
    <name type="scientific">Pristionchus pacificus</name>
    <name type="common">Parasitic nematode worm</name>
    <dbReference type="NCBI Taxonomy" id="54126"/>
    <lineage>
        <taxon>Eukaryota</taxon>
        <taxon>Metazoa</taxon>
        <taxon>Ecdysozoa</taxon>
        <taxon>Nematoda</taxon>
        <taxon>Chromadorea</taxon>
        <taxon>Rhabditida</taxon>
        <taxon>Rhabditina</taxon>
        <taxon>Diplogasteromorpha</taxon>
        <taxon>Diplogasteroidea</taxon>
        <taxon>Neodiplogasteridae</taxon>
        <taxon>Pristionchus</taxon>
    </lineage>
</organism>
<name>A0A2A6BLD1_PRIPA</name>
<proteinExistence type="predicted"/>
<gene>
    <name evidence="1" type="primary">WBGene00274115</name>
</gene>
<evidence type="ECO:0000313" key="2">
    <source>
        <dbReference type="Proteomes" id="UP000005239"/>
    </source>
</evidence>
<reference evidence="2" key="1">
    <citation type="journal article" date="2008" name="Nat. Genet.">
        <title>The Pristionchus pacificus genome provides a unique perspective on nematode lifestyle and parasitism.</title>
        <authorList>
            <person name="Dieterich C."/>
            <person name="Clifton S.W."/>
            <person name="Schuster L.N."/>
            <person name="Chinwalla A."/>
            <person name="Delehaunty K."/>
            <person name="Dinkelacker I."/>
            <person name="Fulton L."/>
            <person name="Fulton R."/>
            <person name="Godfrey J."/>
            <person name="Minx P."/>
            <person name="Mitreva M."/>
            <person name="Roeseler W."/>
            <person name="Tian H."/>
            <person name="Witte H."/>
            <person name="Yang S.P."/>
            <person name="Wilson R.K."/>
            <person name="Sommer R.J."/>
        </authorList>
    </citation>
    <scope>NUCLEOTIDE SEQUENCE [LARGE SCALE GENOMIC DNA]</scope>
    <source>
        <strain evidence="2">PS312</strain>
    </source>
</reference>
<accession>A0A2A6BLD1</accession>
<protein>
    <submittedName>
        <fullName evidence="1">Uncharacterized protein</fullName>
    </submittedName>
</protein>
<evidence type="ECO:0000313" key="1">
    <source>
        <dbReference type="EnsemblMetazoa" id="PPA35746.1"/>
    </source>
</evidence>
<dbReference type="EnsemblMetazoa" id="PPA35746.1">
    <property type="protein sequence ID" value="PPA35746.1"/>
    <property type="gene ID" value="WBGene00274115"/>
</dbReference>